<dbReference type="AlphaFoldDB" id="A0A645B749"/>
<feature type="domain" description="HTH cro/C1-type" evidence="1">
    <location>
        <begin position="8"/>
        <end position="41"/>
    </location>
</feature>
<gene>
    <name evidence="2" type="ORF">SDC9_108128</name>
</gene>
<organism evidence="2">
    <name type="scientific">bioreactor metagenome</name>
    <dbReference type="NCBI Taxonomy" id="1076179"/>
    <lineage>
        <taxon>unclassified sequences</taxon>
        <taxon>metagenomes</taxon>
        <taxon>ecological metagenomes</taxon>
    </lineage>
</organism>
<evidence type="ECO:0000259" key="1">
    <source>
        <dbReference type="PROSITE" id="PS50943"/>
    </source>
</evidence>
<reference evidence="2" key="1">
    <citation type="submission" date="2019-08" db="EMBL/GenBank/DDBJ databases">
        <authorList>
            <person name="Kucharzyk K."/>
            <person name="Murdoch R.W."/>
            <person name="Higgins S."/>
            <person name="Loffler F."/>
        </authorList>
    </citation>
    <scope>NUCLEOTIDE SEQUENCE</scope>
</reference>
<dbReference type="Gene3D" id="1.10.260.40">
    <property type="entry name" value="lambda repressor-like DNA-binding domains"/>
    <property type="match status" value="1"/>
</dbReference>
<dbReference type="InterPro" id="IPR010982">
    <property type="entry name" value="Lambda_DNA-bd_dom_sf"/>
</dbReference>
<dbReference type="CDD" id="cd00093">
    <property type="entry name" value="HTH_XRE"/>
    <property type="match status" value="1"/>
</dbReference>
<evidence type="ECO:0000313" key="2">
    <source>
        <dbReference type="EMBL" id="MPM61270.1"/>
    </source>
</evidence>
<dbReference type="SUPFAM" id="SSF47413">
    <property type="entry name" value="lambda repressor-like DNA-binding domains"/>
    <property type="match status" value="1"/>
</dbReference>
<dbReference type="GO" id="GO:0003677">
    <property type="term" value="F:DNA binding"/>
    <property type="evidence" value="ECO:0007669"/>
    <property type="project" value="InterPro"/>
</dbReference>
<dbReference type="EMBL" id="VSSQ01018250">
    <property type="protein sequence ID" value="MPM61270.1"/>
    <property type="molecule type" value="Genomic_DNA"/>
</dbReference>
<sequence>MRPNIEYIKKELESRKWSGSQLAIKMGVSRMEVSRLLRGERIGGKKCIGGLIKAFPNVSFEQLFFLD</sequence>
<comment type="caution">
    <text evidence="2">The sequence shown here is derived from an EMBL/GenBank/DDBJ whole genome shotgun (WGS) entry which is preliminary data.</text>
</comment>
<dbReference type="InterPro" id="IPR001387">
    <property type="entry name" value="Cro/C1-type_HTH"/>
</dbReference>
<proteinExistence type="predicted"/>
<name>A0A645B749_9ZZZZ</name>
<dbReference type="PROSITE" id="PS50943">
    <property type="entry name" value="HTH_CROC1"/>
    <property type="match status" value="1"/>
</dbReference>
<accession>A0A645B749</accession>
<protein>
    <recommendedName>
        <fullName evidence="1">HTH cro/C1-type domain-containing protein</fullName>
    </recommendedName>
</protein>